<dbReference type="InterPro" id="IPR036388">
    <property type="entry name" value="WH-like_DNA-bd_sf"/>
</dbReference>
<comment type="similarity">
    <text evidence="1">Belongs to the disease resistance NB-LRR family.</text>
</comment>
<evidence type="ECO:0000259" key="8">
    <source>
        <dbReference type="Pfam" id="PF18052"/>
    </source>
</evidence>
<name>B8B0Y0_ORYSI</name>
<dbReference type="HOGENOM" id="CLU_000837_8_8_1"/>
<keyword evidence="3" id="KW-0677">Repeat</keyword>
<dbReference type="Pfam" id="PF23559">
    <property type="entry name" value="WHD_DRP"/>
    <property type="match status" value="1"/>
</dbReference>
<dbReference type="GO" id="GO:0043531">
    <property type="term" value="F:ADP binding"/>
    <property type="evidence" value="ECO:0007669"/>
    <property type="project" value="InterPro"/>
</dbReference>
<dbReference type="InterPro" id="IPR002182">
    <property type="entry name" value="NB-ARC"/>
</dbReference>
<evidence type="ECO:0000313" key="11">
    <source>
        <dbReference type="Proteomes" id="UP000007015"/>
    </source>
</evidence>
<evidence type="ECO:0000256" key="6">
    <source>
        <dbReference type="ARBA" id="ARBA00022840"/>
    </source>
</evidence>
<organism evidence="10 11">
    <name type="scientific">Oryza sativa subsp. indica</name>
    <name type="common">Rice</name>
    <dbReference type="NCBI Taxonomy" id="39946"/>
    <lineage>
        <taxon>Eukaryota</taxon>
        <taxon>Viridiplantae</taxon>
        <taxon>Streptophyta</taxon>
        <taxon>Embryophyta</taxon>
        <taxon>Tracheophyta</taxon>
        <taxon>Spermatophyta</taxon>
        <taxon>Magnoliopsida</taxon>
        <taxon>Liliopsida</taxon>
        <taxon>Poales</taxon>
        <taxon>Poaceae</taxon>
        <taxon>BOP clade</taxon>
        <taxon>Oryzoideae</taxon>
        <taxon>Oryzeae</taxon>
        <taxon>Oryzinae</taxon>
        <taxon>Oryza</taxon>
        <taxon>Oryza sativa</taxon>
    </lineage>
</organism>
<dbReference type="Gene3D" id="3.80.10.10">
    <property type="entry name" value="Ribonuclease Inhibitor"/>
    <property type="match status" value="2"/>
</dbReference>
<dbReference type="PANTHER" id="PTHR36766:SF30">
    <property type="entry name" value="TIR-NBS TYPE DISEASE RESISTANCE PROTEIN-RELATED"/>
    <property type="match status" value="1"/>
</dbReference>
<dbReference type="GO" id="GO:0006952">
    <property type="term" value="P:defense response"/>
    <property type="evidence" value="ECO:0007669"/>
    <property type="project" value="UniProtKB-KW"/>
</dbReference>
<dbReference type="InterPro" id="IPR041118">
    <property type="entry name" value="Rx_N"/>
</dbReference>
<gene>
    <name evidence="10" type="ORF">OsI_22674</name>
</gene>
<keyword evidence="11" id="KW-1185">Reference proteome</keyword>
<dbReference type="GO" id="GO:0051707">
    <property type="term" value="P:response to other organism"/>
    <property type="evidence" value="ECO:0007669"/>
    <property type="project" value="UniProtKB-ARBA"/>
</dbReference>
<feature type="domain" description="Disease resistance protein winged helix" evidence="9">
    <location>
        <begin position="423"/>
        <end position="498"/>
    </location>
</feature>
<sequence>MESVKAELLKMLPHVQAVFDAVDWDNIKEQSAALDAWLWQLRDAVEEAEDSLDELAYHRLKEEVKARDEQETSGSVSKLKGKLIRKLTKHVPKNGMLKRLKESVEGLHKAIAGVKDLMGFVNKVGVVNHFMDYELKMKGKQFETSSRSTAIEVFGLEKEKDIMIKWLTEPTGNDPADTNLRIFTIVGHGGFGKTTLAQLIYNEKKVQICFDICIWVSVSSHFDAPSITKSIIEAVSKKTPPANTLEALHAILEDRLISKRFLLILDNVWNDNDMNEWEKLLAPLRIGGTGSIILLTTRMKSVGDMAGYALGLKVQHLKLDGLLEKDILMLFNKHAFRGLSLDCCKNLHPLGEQIVKKISGCPLAAKVIGAHLRDNISYMYWNKILQEDLQNLQLGMDGVMKVLRLSYHHLPANLQLCFRYCSIFPQGYRFGKKELVEMWLGSGMILQTTDETKTLEDIGGQCLDQLARKSFFEFTSEERDGVVLEEYYAMHDVLHDLAQVVSSGECLRIGGIRSMKIAKTVRHLSVKIVDSAHLKELFHLNNLRSLVIEFVGDDPSMNYSITFDEILKSFRSLRLLHSFQECPSSIDMSEGMVDVESEGVSFPPHLSTLTIRGCPQLMKLPTLPSMLKQLKIEKSGLMLLPKMYQKHNDTEGSFPCPNESQLTNVLIEYCPNLNSLLHCFLGQNVTLTSLRELRINQCEKLEYLPLNGLMELVNLQILEVSDCSMLKKSGMEVKLLPSSLEQLSIKSCGELANILIDLLAGLEALTFLELANCSHLISLPTVKTFETLTALKELRLYGCPELSSLGGLQCLKSLRLLIIRGCCSLTKISSLPPPLQCWSSQDDSTENSLKLGTLFIDDHSLLFVEPLRSVRFTRRLSLLDDPIMTSLPEQWLLQNRTTLSILWLWNVKSLQCLPSSMKDLCHLQSFTLFNAPLVNSLPDMPASLKDLIIDCCQIALAERCRKGGCDWSKIAHVTLLKINGNEPL</sequence>
<keyword evidence="5" id="KW-0611">Plant defense</keyword>
<evidence type="ECO:0000256" key="2">
    <source>
        <dbReference type="ARBA" id="ARBA00022614"/>
    </source>
</evidence>
<dbReference type="Gene3D" id="3.40.50.300">
    <property type="entry name" value="P-loop containing nucleotide triphosphate hydrolases"/>
    <property type="match status" value="1"/>
</dbReference>
<keyword evidence="4" id="KW-0547">Nucleotide-binding</keyword>
<dbReference type="Gramene" id="BGIOSGA022757-TA">
    <property type="protein sequence ID" value="BGIOSGA022757-PA"/>
    <property type="gene ID" value="BGIOSGA022757"/>
</dbReference>
<dbReference type="SUPFAM" id="SSF52058">
    <property type="entry name" value="L domain-like"/>
    <property type="match status" value="1"/>
</dbReference>
<dbReference type="Pfam" id="PF00931">
    <property type="entry name" value="NB-ARC"/>
    <property type="match status" value="1"/>
</dbReference>
<evidence type="ECO:0000313" key="10">
    <source>
        <dbReference type="EMBL" id="EEC80465.1"/>
    </source>
</evidence>
<dbReference type="AlphaFoldDB" id="B8B0Y0"/>
<keyword evidence="6" id="KW-0067">ATP-binding</keyword>
<evidence type="ECO:0000256" key="3">
    <source>
        <dbReference type="ARBA" id="ARBA00022737"/>
    </source>
</evidence>
<dbReference type="Pfam" id="PF18052">
    <property type="entry name" value="Rx_N"/>
    <property type="match status" value="1"/>
</dbReference>
<dbReference type="InterPro" id="IPR032675">
    <property type="entry name" value="LRR_dom_sf"/>
</dbReference>
<dbReference type="SUPFAM" id="SSF52540">
    <property type="entry name" value="P-loop containing nucleoside triphosphate hydrolases"/>
    <property type="match status" value="1"/>
</dbReference>
<reference evidence="10 11" key="1">
    <citation type="journal article" date="2005" name="PLoS Biol.">
        <title>The genomes of Oryza sativa: a history of duplications.</title>
        <authorList>
            <person name="Yu J."/>
            <person name="Wang J."/>
            <person name="Lin W."/>
            <person name="Li S."/>
            <person name="Li H."/>
            <person name="Zhou J."/>
            <person name="Ni P."/>
            <person name="Dong W."/>
            <person name="Hu S."/>
            <person name="Zeng C."/>
            <person name="Zhang J."/>
            <person name="Zhang Y."/>
            <person name="Li R."/>
            <person name="Xu Z."/>
            <person name="Li S."/>
            <person name="Li X."/>
            <person name="Zheng H."/>
            <person name="Cong L."/>
            <person name="Lin L."/>
            <person name="Yin J."/>
            <person name="Geng J."/>
            <person name="Li G."/>
            <person name="Shi J."/>
            <person name="Liu J."/>
            <person name="Lv H."/>
            <person name="Li J."/>
            <person name="Wang J."/>
            <person name="Deng Y."/>
            <person name="Ran L."/>
            <person name="Shi X."/>
            <person name="Wang X."/>
            <person name="Wu Q."/>
            <person name="Li C."/>
            <person name="Ren X."/>
            <person name="Wang J."/>
            <person name="Wang X."/>
            <person name="Li D."/>
            <person name="Liu D."/>
            <person name="Zhang X."/>
            <person name="Ji Z."/>
            <person name="Zhao W."/>
            <person name="Sun Y."/>
            <person name="Zhang Z."/>
            <person name="Bao J."/>
            <person name="Han Y."/>
            <person name="Dong L."/>
            <person name="Ji J."/>
            <person name="Chen P."/>
            <person name="Wu S."/>
            <person name="Liu J."/>
            <person name="Xiao Y."/>
            <person name="Bu D."/>
            <person name="Tan J."/>
            <person name="Yang L."/>
            <person name="Ye C."/>
            <person name="Zhang J."/>
            <person name="Xu J."/>
            <person name="Zhou Y."/>
            <person name="Yu Y."/>
            <person name="Zhang B."/>
            <person name="Zhuang S."/>
            <person name="Wei H."/>
            <person name="Liu B."/>
            <person name="Lei M."/>
            <person name="Yu H."/>
            <person name="Li Y."/>
            <person name="Xu H."/>
            <person name="Wei S."/>
            <person name="He X."/>
            <person name="Fang L."/>
            <person name="Zhang Z."/>
            <person name="Zhang Y."/>
            <person name="Huang X."/>
            <person name="Su Z."/>
            <person name="Tong W."/>
            <person name="Li J."/>
            <person name="Tong Z."/>
            <person name="Li S."/>
            <person name="Ye J."/>
            <person name="Wang L."/>
            <person name="Fang L."/>
            <person name="Lei T."/>
            <person name="Chen C."/>
            <person name="Chen H."/>
            <person name="Xu Z."/>
            <person name="Li H."/>
            <person name="Huang H."/>
            <person name="Zhang F."/>
            <person name="Xu H."/>
            <person name="Li N."/>
            <person name="Zhao C."/>
            <person name="Li S."/>
            <person name="Dong L."/>
            <person name="Huang Y."/>
            <person name="Li L."/>
            <person name="Xi Y."/>
            <person name="Qi Q."/>
            <person name="Li W."/>
            <person name="Zhang B."/>
            <person name="Hu W."/>
            <person name="Zhang Y."/>
            <person name="Tian X."/>
            <person name="Jiao Y."/>
            <person name="Liang X."/>
            <person name="Jin J."/>
            <person name="Gao L."/>
            <person name="Zheng W."/>
            <person name="Hao B."/>
            <person name="Liu S."/>
            <person name="Wang W."/>
            <person name="Yuan L."/>
            <person name="Cao M."/>
            <person name="McDermott J."/>
            <person name="Samudrala R."/>
            <person name="Wang J."/>
            <person name="Wong G.K."/>
            <person name="Yang H."/>
        </authorList>
    </citation>
    <scope>NUCLEOTIDE SEQUENCE [LARGE SCALE GENOMIC DNA]</scope>
    <source>
        <strain evidence="11">cv. 93-11</strain>
    </source>
</reference>
<evidence type="ECO:0000256" key="5">
    <source>
        <dbReference type="ARBA" id="ARBA00022821"/>
    </source>
</evidence>
<protein>
    <submittedName>
        <fullName evidence="10">Uncharacterized protein</fullName>
    </submittedName>
</protein>
<dbReference type="PRINTS" id="PR00364">
    <property type="entry name" value="DISEASERSIST"/>
</dbReference>
<dbReference type="Gene3D" id="1.10.8.430">
    <property type="entry name" value="Helical domain of apoptotic protease-activating factors"/>
    <property type="match status" value="1"/>
</dbReference>
<keyword evidence="2" id="KW-0433">Leucine-rich repeat</keyword>
<dbReference type="PANTHER" id="PTHR36766">
    <property type="entry name" value="PLANT BROAD-SPECTRUM MILDEW RESISTANCE PROTEIN RPW8"/>
    <property type="match status" value="1"/>
</dbReference>
<dbReference type="InterPro" id="IPR058922">
    <property type="entry name" value="WHD_DRP"/>
</dbReference>
<dbReference type="Proteomes" id="UP000007015">
    <property type="component" value="Chromosome 6"/>
</dbReference>
<dbReference type="Gene3D" id="1.10.10.10">
    <property type="entry name" value="Winged helix-like DNA-binding domain superfamily/Winged helix DNA-binding domain"/>
    <property type="match status" value="1"/>
</dbReference>
<proteinExistence type="inferred from homology"/>
<dbReference type="InterPro" id="IPR042197">
    <property type="entry name" value="Apaf_helical"/>
</dbReference>
<dbReference type="OMA" id="CFDICIW"/>
<accession>B8B0Y0</accession>
<dbReference type="InterPro" id="IPR027417">
    <property type="entry name" value="P-loop_NTPase"/>
</dbReference>
<feature type="domain" description="NB-ARC" evidence="7">
    <location>
        <begin position="160"/>
        <end position="320"/>
    </location>
</feature>
<dbReference type="EMBL" id="CM000131">
    <property type="protein sequence ID" value="EEC80465.1"/>
    <property type="molecule type" value="Genomic_DNA"/>
</dbReference>
<feature type="domain" description="Disease resistance N-terminal" evidence="8">
    <location>
        <begin position="7"/>
        <end position="67"/>
    </location>
</feature>
<dbReference type="Gene3D" id="1.20.5.4130">
    <property type="match status" value="1"/>
</dbReference>
<evidence type="ECO:0000259" key="7">
    <source>
        <dbReference type="Pfam" id="PF00931"/>
    </source>
</evidence>
<evidence type="ECO:0000256" key="1">
    <source>
        <dbReference type="ARBA" id="ARBA00008894"/>
    </source>
</evidence>
<evidence type="ECO:0000259" key="9">
    <source>
        <dbReference type="Pfam" id="PF23559"/>
    </source>
</evidence>
<evidence type="ECO:0000256" key="4">
    <source>
        <dbReference type="ARBA" id="ARBA00022741"/>
    </source>
</evidence>
<dbReference type="GO" id="GO:0005524">
    <property type="term" value="F:ATP binding"/>
    <property type="evidence" value="ECO:0007669"/>
    <property type="project" value="UniProtKB-KW"/>
</dbReference>
<dbReference type="STRING" id="39946.B8B0Y0"/>